<reference evidence="1" key="1">
    <citation type="journal article" date="2020" name="Nature">
        <title>Giant virus diversity and host interactions through global metagenomics.</title>
        <authorList>
            <person name="Schulz F."/>
            <person name="Roux S."/>
            <person name="Paez-Espino D."/>
            <person name="Jungbluth S."/>
            <person name="Walsh D.A."/>
            <person name="Denef V.J."/>
            <person name="McMahon K.D."/>
            <person name="Konstantinidis K.T."/>
            <person name="Eloe-Fadrosh E.A."/>
            <person name="Kyrpides N.C."/>
            <person name="Woyke T."/>
        </authorList>
    </citation>
    <scope>NUCLEOTIDE SEQUENCE</scope>
    <source>
        <strain evidence="1">GVMAG-M-3300024302-11</strain>
    </source>
</reference>
<name>A0A6C0IXD2_9ZZZZ</name>
<dbReference type="AlphaFoldDB" id="A0A6C0IXD2"/>
<dbReference type="EMBL" id="MN740254">
    <property type="protein sequence ID" value="QHT96133.1"/>
    <property type="molecule type" value="Genomic_DNA"/>
</dbReference>
<protein>
    <submittedName>
        <fullName evidence="1">Uncharacterized protein</fullName>
    </submittedName>
</protein>
<evidence type="ECO:0000313" key="1">
    <source>
        <dbReference type="EMBL" id="QHT96133.1"/>
    </source>
</evidence>
<sequence>MSENAQEQNNKKFVRKEGRTLLVKAKEGSVIDPTWFESIDGIIENGVSAPSKTNSYFITFTDSVKSLEAFKSLQKDHGDTIMIKFAHYRVFFTMEGLTDETDYNEIKKLHTDFVQTHTNSEVLYYKLYRNQKYLGCGDLTIDTKDALDILLSKDGNKEFDLGDGKTGTFYRYTRKGKTDDFQSATVETA</sequence>
<organism evidence="1">
    <name type="scientific">viral metagenome</name>
    <dbReference type="NCBI Taxonomy" id="1070528"/>
    <lineage>
        <taxon>unclassified sequences</taxon>
        <taxon>metagenomes</taxon>
        <taxon>organismal metagenomes</taxon>
    </lineage>
</organism>
<accession>A0A6C0IXD2</accession>
<proteinExistence type="predicted"/>